<proteinExistence type="predicted"/>
<dbReference type="AlphaFoldDB" id="A0A6M3Y5S3"/>
<evidence type="ECO:0000313" key="1">
    <source>
        <dbReference type="EMBL" id="QJA62019.1"/>
    </source>
</evidence>
<sequence>MLDWHYCPKCKEVVKSCEHDPIYTIKSQANTKDEPELLPQKGGE</sequence>
<dbReference type="EMBL" id="MT145169">
    <property type="protein sequence ID" value="QJI04324.1"/>
    <property type="molecule type" value="Genomic_DNA"/>
</dbReference>
<reference evidence="2" key="1">
    <citation type="submission" date="2020-03" db="EMBL/GenBank/DDBJ databases">
        <title>The deep terrestrial virosphere.</title>
        <authorList>
            <person name="Holmfeldt K."/>
            <person name="Nilsson E."/>
            <person name="Simone D."/>
            <person name="Lopez-Fernandez M."/>
            <person name="Wu X."/>
            <person name="de Brujin I."/>
            <person name="Lundin D."/>
            <person name="Andersson A."/>
            <person name="Bertilsson S."/>
            <person name="Dopson M."/>
        </authorList>
    </citation>
    <scope>NUCLEOTIDE SEQUENCE</scope>
    <source>
        <strain evidence="1">MM415B00842</strain>
        <strain evidence="2">TM448B07451</strain>
    </source>
</reference>
<dbReference type="EMBL" id="MT141459">
    <property type="protein sequence ID" value="QJA62019.1"/>
    <property type="molecule type" value="Genomic_DNA"/>
</dbReference>
<organism evidence="2">
    <name type="scientific">viral metagenome</name>
    <dbReference type="NCBI Taxonomy" id="1070528"/>
    <lineage>
        <taxon>unclassified sequences</taxon>
        <taxon>metagenomes</taxon>
        <taxon>organismal metagenomes</taxon>
    </lineage>
</organism>
<gene>
    <name evidence="1" type="ORF">MM415B00842_0040</name>
    <name evidence="2" type="ORF">TM448B07451_0008</name>
</gene>
<name>A0A6M3Y5S3_9ZZZZ</name>
<accession>A0A6M3Y5S3</accession>
<evidence type="ECO:0000313" key="2">
    <source>
        <dbReference type="EMBL" id="QJI04324.1"/>
    </source>
</evidence>
<protein>
    <submittedName>
        <fullName evidence="2">Uncharacterized protein</fullName>
    </submittedName>
</protein>